<keyword evidence="1" id="KW-0812">Transmembrane</keyword>
<name>A0A6C0F4S3_9ZZZZ</name>
<feature type="transmembrane region" description="Helical" evidence="1">
    <location>
        <begin position="48"/>
        <end position="67"/>
    </location>
</feature>
<keyword evidence="1" id="KW-0472">Membrane</keyword>
<organism evidence="2">
    <name type="scientific">viral metagenome</name>
    <dbReference type="NCBI Taxonomy" id="1070528"/>
    <lineage>
        <taxon>unclassified sequences</taxon>
        <taxon>metagenomes</taxon>
        <taxon>organismal metagenomes</taxon>
    </lineage>
</organism>
<dbReference type="AlphaFoldDB" id="A0A6C0F4S3"/>
<accession>A0A6C0F4S3</accession>
<sequence length="149" mass="17498">MEENIIRNCMNKVRPYLKKLCGAWYMYLHLCLAAFSTIIFLFDNNVYHLILLLNIIFLDSLGCIILSDCPLNIFEEKYTNTSMLIERMKCYNNFGIMYKCDHKFECTMELLINVATLLSIKIVMLIAMQIFGVNFHPSTMIYPTVFSYK</sequence>
<keyword evidence="1" id="KW-1133">Transmembrane helix</keyword>
<feature type="transmembrane region" description="Helical" evidence="1">
    <location>
        <begin position="110"/>
        <end position="131"/>
    </location>
</feature>
<protein>
    <submittedName>
        <fullName evidence="2">Uncharacterized protein</fullName>
    </submittedName>
</protein>
<proteinExistence type="predicted"/>
<evidence type="ECO:0000256" key="1">
    <source>
        <dbReference type="SAM" id="Phobius"/>
    </source>
</evidence>
<reference evidence="2" key="1">
    <citation type="journal article" date="2020" name="Nature">
        <title>Giant virus diversity and host interactions through global metagenomics.</title>
        <authorList>
            <person name="Schulz F."/>
            <person name="Roux S."/>
            <person name="Paez-Espino D."/>
            <person name="Jungbluth S."/>
            <person name="Walsh D.A."/>
            <person name="Denef V.J."/>
            <person name="McMahon K.D."/>
            <person name="Konstantinidis K.T."/>
            <person name="Eloe-Fadrosh E.A."/>
            <person name="Kyrpides N.C."/>
            <person name="Woyke T."/>
        </authorList>
    </citation>
    <scope>NUCLEOTIDE SEQUENCE</scope>
    <source>
        <strain evidence="2">GVMAG-M-3300009182-46</strain>
    </source>
</reference>
<dbReference type="EMBL" id="MN739027">
    <property type="protein sequence ID" value="QHT35861.1"/>
    <property type="molecule type" value="Genomic_DNA"/>
</dbReference>
<feature type="transmembrane region" description="Helical" evidence="1">
    <location>
        <begin position="21"/>
        <end position="42"/>
    </location>
</feature>
<evidence type="ECO:0000313" key="2">
    <source>
        <dbReference type="EMBL" id="QHT35861.1"/>
    </source>
</evidence>